<proteinExistence type="predicted"/>
<dbReference type="InterPro" id="IPR029045">
    <property type="entry name" value="ClpP/crotonase-like_dom_sf"/>
</dbReference>
<dbReference type="SUPFAM" id="SSF52096">
    <property type="entry name" value="ClpP/crotonase"/>
    <property type="match status" value="1"/>
</dbReference>
<gene>
    <name evidence="2" type="ORF">GCM10023231_13860</name>
</gene>
<dbReference type="Gene3D" id="2.60.120.260">
    <property type="entry name" value="Galactose-binding domain-like"/>
    <property type="match status" value="1"/>
</dbReference>
<dbReference type="Pfam" id="PF03572">
    <property type="entry name" value="Peptidase_S41"/>
    <property type="match status" value="1"/>
</dbReference>
<dbReference type="Gene3D" id="3.90.226.10">
    <property type="entry name" value="2-enoyl-CoA Hydratase, Chain A, domain 1"/>
    <property type="match status" value="1"/>
</dbReference>
<dbReference type="SUPFAM" id="SSF50156">
    <property type="entry name" value="PDZ domain-like"/>
    <property type="match status" value="1"/>
</dbReference>
<evidence type="ECO:0000313" key="2">
    <source>
        <dbReference type="EMBL" id="GAA4786966.1"/>
    </source>
</evidence>
<dbReference type="SMART" id="SM00245">
    <property type="entry name" value="TSPc"/>
    <property type="match status" value="1"/>
</dbReference>
<dbReference type="Gene3D" id="3.30.750.44">
    <property type="match status" value="1"/>
</dbReference>
<protein>
    <submittedName>
        <fullName evidence="2">S41 family peptidase</fullName>
    </submittedName>
</protein>
<dbReference type="CDD" id="cd07562">
    <property type="entry name" value="Peptidase_S41_TRI"/>
    <property type="match status" value="1"/>
</dbReference>
<feature type="domain" description="Tail specific protease" evidence="1">
    <location>
        <begin position="497"/>
        <end position="705"/>
    </location>
</feature>
<evidence type="ECO:0000259" key="1">
    <source>
        <dbReference type="SMART" id="SM00245"/>
    </source>
</evidence>
<evidence type="ECO:0000313" key="3">
    <source>
        <dbReference type="Proteomes" id="UP001501411"/>
    </source>
</evidence>
<dbReference type="PANTHER" id="PTHR32060:SF22">
    <property type="entry name" value="CARBOXYL-TERMINAL-PROCESSING PEPTIDASE 3, CHLOROPLASTIC"/>
    <property type="match status" value="1"/>
</dbReference>
<comment type="caution">
    <text evidence="2">The sequence shown here is derived from an EMBL/GenBank/DDBJ whole genome shotgun (WGS) entry which is preliminary data.</text>
</comment>
<accession>A0ABP9AWI5</accession>
<organism evidence="2 3">
    <name type="scientific">Olivibacter ginsenosidimutans</name>
    <dbReference type="NCBI Taxonomy" id="1176537"/>
    <lineage>
        <taxon>Bacteria</taxon>
        <taxon>Pseudomonadati</taxon>
        <taxon>Bacteroidota</taxon>
        <taxon>Sphingobacteriia</taxon>
        <taxon>Sphingobacteriales</taxon>
        <taxon>Sphingobacteriaceae</taxon>
        <taxon>Olivibacter</taxon>
    </lineage>
</organism>
<dbReference type="EMBL" id="BAABIQ010000007">
    <property type="protein sequence ID" value="GAA4786966.1"/>
    <property type="molecule type" value="Genomic_DNA"/>
</dbReference>
<reference evidence="3" key="1">
    <citation type="journal article" date="2019" name="Int. J. Syst. Evol. Microbiol.">
        <title>The Global Catalogue of Microorganisms (GCM) 10K type strain sequencing project: providing services to taxonomists for standard genome sequencing and annotation.</title>
        <authorList>
            <consortium name="The Broad Institute Genomics Platform"/>
            <consortium name="The Broad Institute Genome Sequencing Center for Infectious Disease"/>
            <person name="Wu L."/>
            <person name="Ma J."/>
        </authorList>
    </citation>
    <scope>NUCLEOTIDE SEQUENCE [LARGE SCALE GENOMIC DNA]</scope>
    <source>
        <strain evidence="3">JCM 18200</strain>
    </source>
</reference>
<dbReference type="Gene3D" id="2.30.42.10">
    <property type="match status" value="1"/>
</dbReference>
<dbReference type="Proteomes" id="UP001501411">
    <property type="component" value="Unassembled WGS sequence"/>
</dbReference>
<sequence length="729" mass="82415">MKTFSLCILFVFATLTCVCQNQEKPLWNFDFERIEKAQPQGWFIAGNANYKSTVDSIQAKSGKYAVSLSFEKGLPSFRSWGFIIPGSYRGKKITLSGYIKTENVTDGYAGLWMRIDPNVAFDNMHKNGVKGTTNWQQYTITLDMDSEITKQVVIGGILMGKGKMWLDNMHVSIDGKDINDLEPVILPADKDHAFDQASQINTIQPGKKGVENLKTLGLIWGFLKYYHPNIAKGDYNWDYELFRVLPKVLQTDATNRDRELVEWIKGLGQFTEGKKTNQFSSVKMAPDLDWIKNMGLSAELSMLLSTIEKAAMPEQHYYIRLQPGAGNPGFKNEQAYAKQTYPDAGFRLLALYRYWNIIQYYFPYKNLLEEDWKNVLEAFIPKVLNASDANEYTLTMLELTGRIHDTHAFMGSSVLNNYRGLRYAPLKLCFVEDKAVVTAYYDEQLGKATGLKTGDVLTAVNGKSIKDIVEERLKYYAASNYSTQLRNIATDLLRTNDSSIRVTFMRDKLEKDTVIETFSTKEMNIYNIKQDTCFKLMDGDIAYIHNGFLKRAYLPEIWKTLKNTKGLIIDIRNYPSDFPIFELSNYLMPKPTPFVQFTNGSIAHPGLFTIGKTLSVGKKNGDYYKGKVVILVNEFSQSSAEYHAMAYRVHPNATVIGSTTAGADGNVSYFDLPGGIRTAISGIGVYYPDGKETQRIGIIPDSICKPTIKGIREGRDELVEKAIEIIRAP</sequence>
<name>A0ABP9AWI5_9SPHI</name>
<dbReference type="InterPro" id="IPR036034">
    <property type="entry name" value="PDZ_sf"/>
</dbReference>
<dbReference type="PANTHER" id="PTHR32060">
    <property type="entry name" value="TAIL-SPECIFIC PROTEASE"/>
    <property type="match status" value="1"/>
</dbReference>
<dbReference type="RefSeq" id="WP_345231033.1">
    <property type="nucleotide sequence ID" value="NZ_BAABIQ010000007.1"/>
</dbReference>
<keyword evidence="3" id="KW-1185">Reference proteome</keyword>
<dbReference type="InterPro" id="IPR005151">
    <property type="entry name" value="Tail-specific_protease"/>
</dbReference>